<evidence type="ECO:0000256" key="4">
    <source>
        <dbReference type="ARBA" id="ARBA00022801"/>
    </source>
</evidence>
<gene>
    <name evidence="9" type="ORF">LZC95_11530</name>
</gene>
<dbReference type="Gene3D" id="2.60.40.10">
    <property type="entry name" value="Immunoglobulins"/>
    <property type="match status" value="1"/>
</dbReference>
<dbReference type="SUPFAM" id="SSF55545">
    <property type="entry name" value="beta-N-acetylhexosaminidase-like domain"/>
    <property type="match status" value="1"/>
</dbReference>
<dbReference type="CDD" id="cd02847">
    <property type="entry name" value="E_set_Chitobiase_C"/>
    <property type="match status" value="1"/>
</dbReference>
<evidence type="ECO:0000259" key="8">
    <source>
        <dbReference type="SMART" id="SM01081"/>
    </source>
</evidence>
<comment type="similarity">
    <text evidence="2">Belongs to the glycosyl hydrolase 20 family.</text>
</comment>
<organism evidence="9 10">
    <name type="scientific">Pendulispora brunnea</name>
    <dbReference type="NCBI Taxonomy" id="2905690"/>
    <lineage>
        <taxon>Bacteria</taxon>
        <taxon>Pseudomonadati</taxon>
        <taxon>Myxococcota</taxon>
        <taxon>Myxococcia</taxon>
        <taxon>Myxococcales</taxon>
        <taxon>Sorangiineae</taxon>
        <taxon>Pendulisporaceae</taxon>
        <taxon>Pendulispora</taxon>
    </lineage>
</organism>
<evidence type="ECO:0000256" key="2">
    <source>
        <dbReference type="ARBA" id="ARBA00006285"/>
    </source>
</evidence>
<dbReference type="InterPro" id="IPR012291">
    <property type="entry name" value="CBM2_carb-bd_dom_sf"/>
</dbReference>
<dbReference type="InterPro" id="IPR015882">
    <property type="entry name" value="HEX_bac_N"/>
</dbReference>
<dbReference type="PROSITE" id="PS51257">
    <property type="entry name" value="PROKAR_LIPOPROTEIN"/>
    <property type="match status" value="1"/>
</dbReference>
<dbReference type="EMBL" id="CP089982">
    <property type="protein sequence ID" value="WXA97464.1"/>
    <property type="molecule type" value="Genomic_DNA"/>
</dbReference>
<dbReference type="PANTHER" id="PTHR22600:SF57">
    <property type="entry name" value="BETA-N-ACETYLHEXOSAMINIDASE"/>
    <property type="match status" value="1"/>
</dbReference>
<dbReference type="Pfam" id="PF03174">
    <property type="entry name" value="CHB_HEX_C"/>
    <property type="match status" value="1"/>
</dbReference>
<evidence type="ECO:0000256" key="7">
    <source>
        <dbReference type="ARBA" id="ARBA00033000"/>
    </source>
</evidence>
<reference evidence="9 10" key="1">
    <citation type="submission" date="2021-12" db="EMBL/GenBank/DDBJ databases">
        <title>Discovery of the Pendulisporaceae a myxobacterial family with distinct sporulation behavior and unique specialized metabolism.</title>
        <authorList>
            <person name="Garcia R."/>
            <person name="Popoff A."/>
            <person name="Bader C.D."/>
            <person name="Loehr J."/>
            <person name="Walesch S."/>
            <person name="Walt C."/>
            <person name="Boldt J."/>
            <person name="Bunk B."/>
            <person name="Haeckl F.J.F.P.J."/>
            <person name="Gunesch A.P."/>
            <person name="Birkelbach J."/>
            <person name="Nuebel U."/>
            <person name="Pietschmann T."/>
            <person name="Bach T."/>
            <person name="Mueller R."/>
        </authorList>
    </citation>
    <scope>NUCLEOTIDE SEQUENCE [LARGE SCALE GENOMIC DNA]</scope>
    <source>
        <strain evidence="9 10">MSr12523</strain>
    </source>
</reference>
<dbReference type="InterPro" id="IPR008965">
    <property type="entry name" value="CBM2/CBM3_carb-bd_dom_sf"/>
</dbReference>
<dbReference type="InterPro" id="IPR029018">
    <property type="entry name" value="Hex-like_dom2"/>
</dbReference>
<evidence type="ECO:0000256" key="5">
    <source>
        <dbReference type="ARBA" id="ARBA00023295"/>
    </source>
</evidence>
<dbReference type="EC" id="3.2.1.52" evidence="3"/>
<dbReference type="SUPFAM" id="SSF81296">
    <property type="entry name" value="E set domains"/>
    <property type="match status" value="1"/>
</dbReference>
<dbReference type="InterPro" id="IPR004867">
    <property type="entry name" value="CHB_C_dom"/>
</dbReference>
<dbReference type="InterPro" id="IPR015883">
    <property type="entry name" value="Glyco_hydro_20_cat"/>
</dbReference>
<keyword evidence="4" id="KW-0378">Hydrolase</keyword>
<name>A0ABZ2KKG6_9BACT</name>
<dbReference type="InterPro" id="IPR014756">
    <property type="entry name" value="Ig_E-set"/>
</dbReference>
<dbReference type="Pfam" id="PF02838">
    <property type="entry name" value="Glyco_hydro_20b"/>
    <property type="match status" value="1"/>
</dbReference>
<dbReference type="Pfam" id="PF03173">
    <property type="entry name" value="CHB_HEX"/>
    <property type="match status" value="1"/>
</dbReference>
<dbReference type="InterPro" id="IPR017853">
    <property type="entry name" value="GH"/>
</dbReference>
<protein>
    <recommendedName>
        <fullName evidence="3">beta-N-acetylhexosaminidase</fullName>
        <ecNumber evidence="3">3.2.1.52</ecNumber>
    </recommendedName>
    <alternativeName>
        <fullName evidence="6">Beta-N-acetylhexosaminidase</fullName>
    </alternativeName>
    <alternativeName>
        <fullName evidence="7">N-acetyl-beta-glucosaminidase</fullName>
    </alternativeName>
</protein>
<dbReference type="InterPro" id="IPR013783">
    <property type="entry name" value="Ig-like_fold"/>
</dbReference>
<feature type="domain" description="Chitobiase/beta-hexosaminidases N-terminal" evidence="8">
    <location>
        <begin position="57"/>
        <end position="218"/>
    </location>
</feature>
<dbReference type="SMART" id="SM01081">
    <property type="entry name" value="CHB_HEX"/>
    <property type="match status" value="1"/>
</dbReference>
<dbReference type="InterPro" id="IPR004866">
    <property type="entry name" value="CHB/HEX_N_dom"/>
</dbReference>
<dbReference type="RefSeq" id="WP_394848081.1">
    <property type="nucleotide sequence ID" value="NZ_CP089982.1"/>
</dbReference>
<dbReference type="PANTHER" id="PTHR22600">
    <property type="entry name" value="BETA-HEXOSAMINIDASE"/>
    <property type="match status" value="1"/>
</dbReference>
<dbReference type="Proteomes" id="UP001379533">
    <property type="component" value="Chromosome"/>
</dbReference>
<evidence type="ECO:0000256" key="3">
    <source>
        <dbReference type="ARBA" id="ARBA00012663"/>
    </source>
</evidence>
<sequence>MRRSLLGISTIVASAWLAGCQGDDGTASSRDGVHAAPVAEEASHATPDGIRTAARGPNISIVFHPVDNTAANDGAFFLAELTIVNESAIRLESDGWQIHFNFVRRILDEGEGNANYKQRLAAQGVKFSKGDEAKSGDYWVLEPLANFAPIEPGGKRVIKLLAENWAILKTDAPAAFHIVFPPDKDAWALQSSVVMDASDPKQTKRFPGDVLPAQTPQLRYDENGPLNKVQLSAAHTLLPTPQSFIQGTGEYRLGGPRIAIEYQRGLAKEAAYLKAALGDVLAGSIDASERGQCGSEIRLILDPHAHTGTESYTLEVDAQKGIEIRGVDAAGVFYGIQTLRQLIPIEAYRAAATPGPRKLSVQIPAVTVADGPLFAYRGMALDVGRHFQSKATVKKLLDLLAFHKINKFHFHLTDDEGWRLEIPGIPELTSYGSRRGFDVDEGKQLHIGMGAGSDLAPGDGIRGKARTEAEANGGSQPTYQGYEQAALNFVGKGSGYYTTKDFEEILAYATERHIDVIPEIDVPGHARAAVKAMEHRYKKYAASDPAKAKQYRLVDPDDTSKHTSVQGYTDNFVNPCLPSSYAFLTKVVQEVKARFDAVPGAKLTMIHGGGDELPGLSSNVWWQGSPLCKSNPETKDLGDEALKDYFFKKWQPIIGKTGARMTGWDDIIHGGLQLEGFVPMPWSNVWGWGREDDAYKYANEGRTVILSHATNLYMDLAYNKDPDEPGYYWANFVDESKTFNYLPFDVFAIATHDRMGNSIDPSTWASKTHLTEAGKANILGMHGLLWGENQKSPELLEYFAFPKILGVAERAWNRNTPSAADLPAAWKQFVNTLGQAELPRLDFYRPVDTRRELSRSVGVNYRIPLPGARIENGQLLANVRYPGLIIEYSTNGGKTFSTYRGPTAVSGSVVVRSKTQSGHVSRVGKVN</sequence>
<dbReference type="Pfam" id="PF00728">
    <property type="entry name" value="Glyco_hydro_20"/>
    <property type="match status" value="1"/>
</dbReference>
<evidence type="ECO:0000256" key="1">
    <source>
        <dbReference type="ARBA" id="ARBA00001231"/>
    </source>
</evidence>
<keyword evidence="10" id="KW-1185">Reference proteome</keyword>
<evidence type="ECO:0000313" key="10">
    <source>
        <dbReference type="Proteomes" id="UP001379533"/>
    </source>
</evidence>
<dbReference type="Gene3D" id="3.30.379.10">
    <property type="entry name" value="Chitobiase/beta-hexosaminidase domain 2-like"/>
    <property type="match status" value="1"/>
</dbReference>
<keyword evidence="5" id="KW-0326">Glycosidase</keyword>
<dbReference type="Gene3D" id="2.60.40.290">
    <property type="match status" value="1"/>
</dbReference>
<dbReference type="InterPro" id="IPR025705">
    <property type="entry name" value="Beta_hexosaminidase_sua/sub"/>
</dbReference>
<comment type="catalytic activity">
    <reaction evidence="1">
        <text>Hydrolysis of terminal non-reducing N-acetyl-D-hexosamine residues in N-acetyl-beta-D-hexosaminides.</text>
        <dbReference type="EC" id="3.2.1.52"/>
    </reaction>
</comment>
<dbReference type="PRINTS" id="PR00738">
    <property type="entry name" value="GLHYDRLASE20"/>
</dbReference>
<dbReference type="SUPFAM" id="SSF51445">
    <property type="entry name" value="(Trans)glycosidases"/>
    <property type="match status" value="1"/>
</dbReference>
<accession>A0ABZ2KKG6</accession>
<dbReference type="Gene3D" id="3.20.20.80">
    <property type="entry name" value="Glycosidases"/>
    <property type="match status" value="1"/>
</dbReference>
<proteinExistence type="inferred from homology"/>
<evidence type="ECO:0000256" key="6">
    <source>
        <dbReference type="ARBA" id="ARBA00030512"/>
    </source>
</evidence>
<evidence type="ECO:0000313" key="9">
    <source>
        <dbReference type="EMBL" id="WXA97464.1"/>
    </source>
</evidence>
<dbReference type="SUPFAM" id="SSF49384">
    <property type="entry name" value="Carbohydrate-binding domain"/>
    <property type="match status" value="1"/>
</dbReference>